<keyword evidence="10" id="KW-0472">Membrane</keyword>
<proteinExistence type="predicted"/>
<dbReference type="InterPro" id="IPR008271">
    <property type="entry name" value="Ser/Thr_kinase_AS"/>
</dbReference>
<dbReference type="Gene3D" id="3.30.200.20">
    <property type="entry name" value="Phosphorylase Kinase, domain 1"/>
    <property type="match status" value="1"/>
</dbReference>
<name>A0A4S4ENX2_CAMSN</name>
<dbReference type="InterPro" id="IPR017441">
    <property type="entry name" value="Protein_kinase_ATP_BS"/>
</dbReference>
<keyword evidence="9" id="KW-1133">Transmembrane helix</keyword>
<evidence type="ECO:0000313" key="14">
    <source>
        <dbReference type="EMBL" id="THG17964.1"/>
    </source>
</evidence>
<dbReference type="PROSITE" id="PS00107">
    <property type="entry name" value="PROTEIN_KINASE_ATP"/>
    <property type="match status" value="1"/>
</dbReference>
<dbReference type="Pfam" id="PF07714">
    <property type="entry name" value="PK_Tyr_Ser-Thr"/>
    <property type="match status" value="1"/>
</dbReference>
<keyword evidence="4" id="KW-0812">Transmembrane</keyword>
<dbReference type="InterPro" id="IPR011009">
    <property type="entry name" value="Kinase-like_dom_sf"/>
</dbReference>
<evidence type="ECO:0000256" key="5">
    <source>
        <dbReference type="ARBA" id="ARBA00022729"/>
    </source>
</evidence>
<keyword evidence="15" id="KW-1185">Reference proteome</keyword>
<dbReference type="PROSITE" id="PS00108">
    <property type="entry name" value="PROTEIN_KINASE_ST"/>
    <property type="match status" value="1"/>
</dbReference>
<gene>
    <name evidence="14" type="ORF">TEA_021229</name>
</gene>
<dbReference type="InterPro" id="IPR045874">
    <property type="entry name" value="LRK10/LRL21-25-like"/>
</dbReference>
<evidence type="ECO:0000259" key="13">
    <source>
        <dbReference type="PROSITE" id="PS50011"/>
    </source>
</evidence>
<evidence type="ECO:0000256" key="12">
    <source>
        <dbReference type="PROSITE-ProRule" id="PRU10141"/>
    </source>
</evidence>
<evidence type="ECO:0000256" key="10">
    <source>
        <dbReference type="ARBA" id="ARBA00023136"/>
    </source>
</evidence>
<keyword evidence="6 12" id="KW-0547">Nucleotide-binding</keyword>
<comment type="subcellular location">
    <subcellularLocation>
        <location evidence="1">Membrane</location>
        <topology evidence="1">Single-pass type I membrane protein</topology>
    </subcellularLocation>
</comment>
<dbReference type="Gene3D" id="1.10.510.10">
    <property type="entry name" value="Transferase(Phosphotransferase) domain 1"/>
    <property type="match status" value="1"/>
</dbReference>
<keyword evidence="2" id="KW-0723">Serine/threonine-protein kinase</keyword>
<organism evidence="14 15">
    <name type="scientific">Camellia sinensis var. sinensis</name>
    <name type="common">China tea</name>
    <dbReference type="NCBI Taxonomy" id="542762"/>
    <lineage>
        <taxon>Eukaryota</taxon>
        <taxon>Viridiplantae</taxon>
        <taxon>Streptophyta</taxon>
        <taxon>Embryophyta</taxon>
        <taxon>Tracheophyta</taxon>
        <taxon>Spermatophyta</taxon>
        <taxon>Magnoliopsida</taxon>
        <taxon>eudicotyledons</taxon>
        <taxon>Gunneridae</taxon>
        <taxon>Pentapetalae</taxon>
        <taxon>asterids</taxon>
        <taxon>Ericales</taxon>
        <taxon>Theaceae</taxon>
        <taxon>Camellia</taxon>
    </lineage>
</organism>
<keyword evidence="8 12" id="KW-0067">ATP-binding</keyword>
<protein>
    <recommendedName>
        <fullName evidence="13">Protein kinase domain-containing protein</fullName>
    </recommendedName>
</protein>
<dbReference type="PANTHER" id="PTHR27009">
    <property type="entry name" value="RUST RESISTANCE KINASE LR10-RELATED"/>
    <property type="match status" value="1"/>
</dbReference>
<evidence type="ECO:0000256" key="6">
    <source>
        <dbReference type="ARBA" id="ARBA00022741"/>
    </source>
</evidence>
<keyword evidence="3" id="KW-0808">Transferase</keyword>
<feature type="binding site" evidence="12">
    <location>
        <position position="196"/>
    </location>
    <ligand>
        <name>ATP</name>
        <dbReference type="ChEBI" id="CHEBI:30616"/>
    </ligand>
</feature>
<dbReference type="AlphaFoldDB" id="A0A4S4ENX2"/>
<dbReference type="InterPro" id="IPR000719">
    <property type="entry name" value="Prot_kinase_dom"/>
</dbReference>
<dbReference type="FunFam" id="3.30.200.20:FF:000178">
    <property type="entry name" value="serine/threonine-protein kinase PBS1-like"/>
    <property type="match status" value="1"/>
</dbReference>
<evidence type="ECO:0000256" key="1">
    <source>
        <dbReference type="ARBA" id="ARBA00004479"/>
    </source>
</evidence>
<evidence type="ECO:0000256" key="9">
    <source>
        <dbReference type="ARBA" id="ARBA00022989"/>
    </source>
</evidence>
<dbReference type="SMART" id="SM00220">
    <property type="entry name" value="S_TKc"/>
    <property type="match status" value="1"/>
</dbReference>
<dbReference type="STRING" id="542762.A0A4S4ENX2"/>
<evidence type="ECO:0000256" key="8">
    <source>
        <dbReference type="ARBA" id="ARBA00022840"/>
    </source>
</evidence>
<evidence type="ECO:0000256" key="3">
    <source>
        <dbReference type="ARBA" id="ARBA00022679"/>
    </source>
</evidence>
<dbReference type="InterPro" id="IPR001245">
    <property type="entry name" value="Ser-Thr/Tyr_kinase_cat_dom"/>
</dbReference>
<evidence type="ECO:0000313" key="15">
    <source>
        <dbReference type="Proteomes" id="UP000306102"/>
    </source>
</evidence>
<dbReference type="FunFam" id="1.10.510.10:FF:000537">
    <property type="entry name" value="Putative receptor-like protein kinase"/>
    <property type="match status" value="1"/>
</dbReference>
<dbReference type="GO" id="GO:0005524">
    <property type="term" value="F:ATP binding"/>
    <property type="evidence" value="ECO:0007669"/>
    <property type="project" value="UniProtKB-UniRule"/>
</dbReference>
<dbReference type="PROSITE" id="PS50011">
    <property type="entry name" value="PROTEIN_KINASE_DOM"/>
    <property type="match status" value="1"/>
</dbReference>
<keyword evidence="11" id="KW-0325">Glycoprotein</keyword>
<dbReference type="SUPFAM" id="SSF56112">
    <property type="entry name" value="Protein kinase-like (PK-like)"/>
    <property type="match status" value="1"/>
</dbReference>
<evidence type="ECO:0000256" key="7">
    <source>
        <dbReference type="ARBA" id="ARBA00022777"/>
    </source>
</evidence>
<dbReference type="Proteomes" id="UP000306102">
    <property type="component" value="Unassembled WGS sequence"/>
</dbReference>
<comment type="caution">
    <text evidence="14">The sequence shown here is derived from an EMBL/GenBank/DDBJ whole genome shotgun (WGS) entry which is preliminary data.</text>
</comment>
<keyword evidence="5" id="KW-0732">Signal</keyword>
<sequence length="504" mass="56662">MVSELQRPVAPPLTFVVGREIVSELREIVSELQGPMAPPLTSVVEREIVSELKEIVSELKGSVAPPPTSVVGREIVLELREIVLELREVVSELQGPVAPPPTSIVGREIDSELREIVSELQGPEAPPPSFVVVQVLEIDVPTMERFLQDMAQEKLIRFTAQQLCSLTTNYSTRLGSGGFGIVYKGQFPNGVKIAVKVLNRSSNKGADEQFMAEVSTIGRTYHINLVRLYGFCHDNFMSALVYEYMENGSLDKYIFSDTQAIKWEKLHEIAIGTAKGIAYMHEECQHRIIHYDIKPSNVLLDANFSPKVADFGLAKICNREKTHDSSAGYRGTPGYSAPEFLLKNYPITYKCDVYSFGMLLFEIIGRRRNVRVSHAAKADESMDWFPKHVWDEFEKGQLEAMILSYGIEENEREKAKRMAMVALWCVQDSPKTRPLMSFVVKMLEGGVEVKPPPKPFLYLFSVGINILNPSNSSNNISNERADTHWYKETTPIMAKYEIEMASSS</sequence>
<accession>A0A4S4ENX2</accession>
<dbReference type="GO" id="GO:0004674">
    <property type="term" value="F:protein serine/threonine kinase activity"/>
    <property type="evidence" value="ECO:0007669"/>
    <property type="project" value="UniProtKB-KW"/>
</dbReference>
<feature type="domain" description="Protein kinase" evidence="13">
    <location>
        <begin position="168"/>
        <end position="457"/>
    </location>
</feature>
<reference evidence="14 15" key="1">
    <citation type="journal article" date="2018" name="Proc. Natl. Acad. Sci. U.S.A.">
        <title>Draft genome sequence of Camellia sinensis var. sinensis provides insights into the evolution of the tea genome and tea quality.</title>
        <authorList>
            <person name="Wei C."/>
            <person name="Yang H."/>
            <person name="Wang S."/>
            <person name="Zhao J."/>
            <person name="Liu C."/>
            <person name="Gao L."/>
            <person name="Xia E."/>
            <person name="Lu Y."/>
            <person name="Tai Y."/>
            <person name="She G."/>
            <person name="Sun J."/>
            <person name="Cao H."/>
            <person name="Tong W."/>
            <person name="Gao Q."/>
            <person name="Li Y."/>
            <person name="Deng W."/>
            <person name="Jiang X."/>
            <person name="Wang W."/>
            <person name="Chen Q."/>
            <person name="Zhang S."/>
            <person name="Li H."/>
            <person name="Wu J."/>
            <person name="Wang P."/>
            <person name="Li P."/>
            <person name="Shi C."/>
            <person name="Zheng F."/>
            <person name="Jian J."/>
            <person name="Huang B."/>
            <person name="Shan D."/>
            <person name="Shi M."/>
            <person name="Fang C."/>
            <person name="Yue Y."/>
            <person name="Li F."/>
            <person name="Li D."/>
            <person name="Wei S."/>
            <person name="Han B."/>
            <person name="Jiang C."/>
            <person name="Yin Y."/>
            <person name="Xia T."/>
            <person name="Zhang Z."/>
            <person name="Bennetzen J.L."/>
            <person name="Zhao S."/>
            <person name="Wan X."/>
        </authorList>
    </citation>
    <scope>NUCLEOTIDE SEQUENCE [LARGE SCALE GENOMIC DNA]</scope>
    <source>
        <strain evidence="15">cv. Shuchazao</strain>
        <tissue evidence="14">Leaf</tissue>
    </source>
</reference>
<evidence type="ECO:0000256" key="4">
    <source>
        <dbReference type="ARBA" id="ARBA00022692"/>
    </source>
</evidence>
<evidence type="ECO:0000256" key="11">
    <source>
        <dbReference type="ARBA" id="ARBA00023180"/>
    </source>
</evidence>
<dbReference type="GO" id="GO:0016020">
    <property type="term" value="C:membrane"/>
    <property type="evidence" value="ECO:0007669"/>
    <property type="project" value="UniProtKB-SubCell"/>
</dbReference>
<evidence type="ECO:0000256" key="2">
    <source>
        <dbReference type="ARBA" id="ARBA00022527"/>
    </source>
</evidence>
<dbReference type="EMBL" id="SDRB02003302">
    <property type="protein sequence ID" value="THG17964.1"/>
    <property type="molecule type" value="Genomic_DNA"/>
</dbReference>
<keyword evidence="7" id="KW-0418">Kinase</keyword>